<evidence type="ECO:0000313" key="8">
    <source>
        <dbReference type="EMBL" id="CAD7284925.1"/>
    </source>
</evidence>
<dbReference type="Pfam" id="PF00412">
    <property type="entry name" value="LIM"/>
    <property type="match status" value="2"/>
</dbReference>
<dbReference type="Gene3D" id="2.10.110.10">
    <property type="entry name" value="Cysteine Rich Protein"/>
    <property type="match status" value="2"/>
</dbReference>
<dbReference type="EMBL" id="CAJPEX010010482">
    <property type="protein sequence ID" value="CAG0925077.1"/>
    <property type="molecule type" value="Genomic_DNA"/>
</dbReference>
<name>A0A7R9GKX0_9CRUS</name>
<evidence type="ECO:0000256" key="4">
    <source>
        <dbReference type="ARBA" id="ARBA00022833"/>
    </source>
</evidence>
<dbReference type="GO" id="GO:0046872">
    <property type="term" value="F:metal ion binding"/>
    <property type="evidence" value="ECO:0007669"/>
    <property type="project" value="UniProtKB-KW"/>
</dbReference>
<keyword evidence="9" id="KW-1185">Reference proteome</keyword>
<evidence type="ECO:0000256" key="1">
    <source>
        <dbReference type="ARBA" id="ARBA00009611"/>
    </source>
</evidence>
<evidence type="ECO:0000256" key="3">
    <source>
        <dbReference type="ARBA" id="ARBA00022737"/>
    </source>
</evidence>
<reference evidence="8" key="1">
    <citation type="submission" date="2020-11" db="EMBL/GenBank/DDBJ databases">
        <authorList>
            <person name="Tran Van P."/>
        </authorList>
    </citation>
    <scope>NUCLEOTIDE SEQUENCE</scope>
</reference>
<keyword evidence="4 6" id="KW-0862">Zinc</keyword>
<dbReference type="PANTHER" id="PTHR24212">
    <property type="entry name" value="ZYXIN/TRIP6"/>
    <property type="match status" value="1"/>
</dbReference>
<dbReference type="PANTHER" id="PTHR24212:SF8">
    <property type="entry name" value="LIM ZINC FINGER DOMAIN CONTAINING PROTEIN"/>
    <property type="match status" value="1"/>
</dbReference>
<evidence type="ECO:0000259" key="7">
    <source>
        <dbReference type="PROSITE" id="PS50023"/>
    </source>
</evidence>
<dbReference type="EMBL" id="OA892519">
    <property type="protein sequence ID" value="CAD7284925.1"/>
    <property type="molecule type" value="Genomic_DNA"/>
</dbReference>
<dbReference type="InterPro" id="IPR001781">
    <property type="entry name" value="Znf_LIM"/>
</dbReference>
<sequence>MIKTKDSPLTFHPECFNCDICNASLVSAGFKSMGERIFCAEVVIDVPAHILVNDDPVILLFSSQDYNRRYAPRCGSCGLPAAASATERTTKRITVLEKTYHGKCFKCEGCGVQLSENDQDCFPLHGKLLCENCHVIILDNEESKDRRRQLHKKRLPSDMILEICCGNSKSTTADGKLSYSDFFAKYSEECWPSSGSVEKM</sequence>
<organism evidence="8">
    <name type="scientific">Notodromas monacha</name>
    <dbReference type="NCBI Taxonomy" id="399045"/>
    <lineage>
        <taxon>Eukaryota</taxon>
        <taxon>Metazoa</taxon>
        <taxon>Ecdysozoa</taxon>
        <taxon>Arthropoda</taxon>
        <taxon>Crustacea</taxon>
        <taxon>Oligostraca</taxon>
        <taxon>Ostracoda</taxon>
        <taxon>Podocopa</taxon>
        <taxon>Podocopida</taxon>
        <taxon>Cypridocopina</taxon>
        <taxon>Cypridoidea</taxon>
        <taxon>Cyprididae</taxon>
        <taxon>Notodromas</taxon>
    </lineage>
</organism>
<evidence type="ECO:0000256" key="6">
    <source>
        <dbReference type="PROSITE-ProRule" id="PRU00125"/>
    </source>
</evidence>
<dbReference type="Proteomes" id="UP000678499">
    <property type="component" value="Unassembled WGS sequence"/>
</dbReference>
<feature type="domain" description="LIM zinc-binding" evidence="7">
    <location>
        <begin position="72"/>
        <end position="140"/>
    </location>
</feature>
<dbReference type="AlphaFoldDB" id="A0A7R9GKX0"/>
<comment type="similarity">
    <text evidence="1">Belongs to the zyxin/ajuba family.</text>
</comment>
<evidence type="ECO:0000256" key="2">
    <source>
        <dbReference type="ARBA" id="ARBA00022723"/>
    </source>
</evidence>
<gene>
    <name evidence="8" type="ORF">NMOB1V02_LOCUS12527</name>
</gene>
<evidence type="ECO:0000256" key="5">
    <source>
        <dbReference type="ARBA" id="ARBA00023038"/>
    </source>
</evidence>
<keyword evidence="2 6" id="KW-0479">Metal-binding</keyword>
<dbReference type="PROSITE" id="PS50023">
    <property type="entry name" value="LIM_DOMAIN_2"/>
    <property type="match status" value="1"/>
</dbReference>
<proteinExistence type="inferred from homology"/>
<dbReference type="SUPFAM" id="SSF57716">
    <property type="entry name" value="Glucocorticoid receptor-like (DNA-binding domain)"/>
    <property type="match status" value="1"/>
</dbReference>
<evidence type="ECO:0000313" key="9">
    <source>
        <dbReference type="Proteomes" id="UP000678499"/>
    </source>
</evidence>
<keyword evidence="5 6" id="KW-0440">LIM domain</keyword>
<dbReference type="OrthoDB" id="25414at2759"/>
<protein>
    <recommendedName>
        <fullName evidence="7">LIM zinc-binding domain-containing protein</fullName>
    </recommendedName>
</protein>
<accession>A0A7R9GKX0</accession>
<keyword evidence="3" id="KW-0677">Repeat</keyword>
<dbReference type="SMART" id="SM00132">
    <property type="entry name" value="LIM"/>
    <property type="match status" value="2"/>
</dbReference>